<dbReference type="EMBL" id="QRDC01000023">
    <property type="protein sequence ID" value="KAA1275242.1"/>
    <property type="molecule type" value="Genomic_DNA"/>
</dbReference>
<organism evidence="1 2">
    <name type="scientific">Citrobacter pasteurii</name>
    <dbReference type="NCBI Taxonomy" id="1563222"/>
    <lineage>
        <taxon>Bacteria</taxon>
        <taxon>Pseudomonadati</taxon>
        <taxon>Pseudomonadota</taxon>
        <taxon>Gammaproteobacteria</taxon>
        <taxon>Enterobacterales</taxon>
        <taxon>Enterobacteriaceae</taxon>
        <taxon>Citrobacter</taxon>
    </lineage>
</organism>
<dbReference type="RefSeq" id="WP_149692383.1">
    <property type="nucleotide sequence ID" value="NZ_QRDC01000023.1"/>
</dbReference>
<evidence type="ECO:0000313" key="1">
    <source>
        <dbReference type="EMBL" id="KAA1275242.1"/>
    </source>
</evidence>
<name>A0A6N6JY54_9ENTR</name>
<proteinExistence type="predicted"/>
<dbReference type="PANTHER" id="PTHR35810">
    <property type="entry name" value="CYTOPLASMIC PROTEIN-RELATED"/>
    <property type="match status" value="1"/>
</dbReference>
<dbReference type="AlphaFoldDB" id="A0A6N6JY54"/>
<dbReference type="InterPro" id="IPR011204">
    <property type="entry name" value="Virulence_RhuM-like"/>
</dbReference>
<evidence type="ECO:0000313" key="2">
    <source>
        <dbReference type="Proteomes" id="UP000468420"/>
    </source>
</evidence>
<accession>A0A6N6JY54</accession>
<protein>
    <submittedName>
        <fullName evidence="1">Cell filamentation protein Fic</fullName>
    </submittedName>
</protein>
<reference evidence="1 2" key="1">
    <citation type="submission" date="2018-08" db="EMBL/GenBank/DDBJ databases">
        <title>Complete genomic analysis of a Citrobacter pasteurii isolated from cockles (Cerastoderma edule) containing a new chromosomic qnrB allele.</title>
        <authorList>
            <person name="Rodrigues A."/>
            <person name="Baptista T."/>
            <person name="Quesada A."/>
            <person name="Campos M.J."/>
        </authorList>
    </citation>
    <scope>NUCLEOTIDE SEQUENCE [LARGE SCALE GENOMIC DNA]</scope>
    <source>
        <strain evidence="1 2">BA18</strain>
    </source>
</reference>
<sequence>MSDVIIYTSDDGATKIDLRLNNDTVWLSQLQIADLFQTTKQNISKHIQTIFSEGELDEKVVVNYQLTTTQHGAIPGKEQSKTVAYYNLDMILAVGYRVRSPRGVQFRQYASTVLKEYMIKGFTLNDDRLKNLGGGNYWKELLDRIRDIRSSEKVMYRQVLDLYATAIDYDPHSEQSTAFFKIVQNKLHYAAHGHTASEVIYLRVDSDKPFAGLSNFKGDQPTQAEAMVAKNYLSQQELKVLNNLVSAYFDLAELSAIEQREMHMADYVLELDKILSSTGRKVLDNAGNISHDTAIQRAKSEHKKYKAKILDNVEKDYLQTIKTLEGKAKKESRKK</sequence>
<dbReference type="Pfam" id="PF13310">
    <property type="entry name" value="Virulence_RhuM"/>
    <property type="match status" value="1"/>
</dbReference>
<dbReference type="Proteomes" id="UP000468420">
    <property type="component" value="Unassembled WGS sequence"/>
</dbReference>
<dbReference type="PANTHER" id="PTHR35810:SF1">
    <property type="entry name" value="CYTOPLASMIC PROTEIN"/>
    <property type="match status" value="1"/>
</dbReference>
<comment type="caution">
    <text evidence="1">The sequence shown here is derived from an EMBL/GenBank/DDBJ whole genome shotgun (WGS) entry which is preliminary data.</text>
</comment>
<dbReference type="PIRSF" id="PIRSF015268">
    <property type="entry name" value="Virulence_RhuM"/>
    <property type="match status" value="1"/>
</dbReference>
<gene>
    <name evidence="1" type="ORF">DXF85_22095</name>
</gene>